<dbReference type="EMBL" id="JAIWYP010000006">
    <property type="protein sequence ID" value="KAH3806861.1"/>
    <property type="molecule type" value="Genomic_DNA"/>
</dbReference>
<comment type="caution">
    <text evidence="1">The sequence shown here is derived from an EMBL/GenBank/DDBJ whole genome shotgun (WGS) entry which is preliminary data.</text>
</comment>
<keyword evidence="2" id="KW-1185">Reference proteome</keyword>
<proteinExistence type="predicted"/>
<reference evidence="1" key="1">
    <citation type="journal article" date="2019" name="bioRxiv">
        <title>The Genome of the Zebra Mussel, Dreissena polymorpha: A Resource for Invasive Species Research.</title>
        <authorList>
            <person name="McCartney M.A."/>
            <person name="Auch B."/>
            <person name="Kono T."/>
            <person name="Mallez S."/>
            <person name="Zhang Y."/>
            <person name="Obille A."/>
            <person name="Becker A."/>
            <person name="Abrahante J.E."/>
            <person name="Garbe J."/>
            <person name="Badalamenti J.P."/>
            <person name="Herman A."/>
            <person name="Mangelson H."/>
            <person name="Liachko I."/>
            <person name="Sullivan S."/>
            <person name="Sone E.D."/>
            <person name="Koren S."/>
            <person name="Silverstein K.A.T."/>
            <person name="Beckman K.B."/>
            <person name="Gohl D.M."/>
        </authorList>
    </citation>
    <scope>NUCLEOTIDE SEQUENCE</scope>
    <source>
        <strain evidence="1">Duluth1</strain>
        <tissue evidence="1">Whole animal</tissue>
    </source>
</reference>
<sequence>MLVVNAYILHMKYSQQKKKRSHMDFQNTLVTELMESAPNAIKPQRKGRKSEHLARLNECYFIGHCKPKPGAKNRRLPETALFAMDVQKNREGLTRKQTAYECIQCEKPMCNPECFMRYHTLKYYKPEGNQESDSD</sequence>
<dbReference type="AlphaFoldDB" id="A0A9D4G127"/>
<dbReference type="Proteomes" id="UP000828390">
    <property type="component" value="Unassembled WGS sequence"/>
</dbReference>
<accession>A0A9D4G127</accession>
<organism evidence="1 2">
    <name type="scientific">Dreissena polymorpha</name>
    <name type="common">Zebra mussel</name>
    <name type="synonym">Mytilus polymorpha</name>
    <dbReference type="NCBI Taxonomy" id="45954"/>
    <lineage>
        <taxon>Eukaryota</taxon>
        <taxon>Metazoa</taxon>
        <taxon>Spiralia</taxon>
        <taxon>Lophotrochozoa</taxon>
        <taxon>Mollusca</taxon>
        <taxon>Bivalvia</taxon>
        <taxon>Autobranchia</taxon>
        <taxon>Heteroconchia</taxon>
        <taxon>Euheterodonta</taxon>
        <taxon>Imparidentia</taxon>
        <taxon>Neoheterodontei</taxon>
        <taxon>Myida</taxon>
        <taxon>Dreissenoidea</taxon>
        <taxon>Dreissenidae</taxon>
        <taxon>Dreissena</taxon>
    </lineage>
</organism>
<gene>
    <name evidence="1" type="ORF">DPMN_135189</name>
</gene>
<reference evidence="1" key="2">
    <citation type="submission" date="2020-11" db="EMBL/GenBank/DDBJ databases">
        <authorList>
            <person name="McCartney M.A."/>
            <person name="Auch B."/>
            <person name="Kono T."/>
            <person name="Mallez S."/>
            <person name="Becker A."/>
            <person name="Gohl D.M."/>
            <person name="Silverstein K.A.T."/>
            <person name="Koren S."/>
            <person name="Bechman K.B."/>
            <person name="Herman A."/>
            <person name="Abrahante J.E."/>
            <person name="Garbe J."/>
        </authorList>
    </citation>
    <scope>NUCLEOTIDE SEQUENCE</scope>
    <source>
        <strain evidence="1">Duluth1</strain>
        <tissue evidence="1">Whole animal</tissue>
    </source>
</reference>
<evidence type="ECO:0000313" key="1">
    <source>
        <dbReference type="EMBL" id="KAH3806861.1"/>
    </source>
</evidence>
<protein>
    <recommendedName>
        <fullName evidence="3">PiggyBac transposable element-derived protein 4 C-terminal zinc-ribbon domain-containing protein</fullName>
    </recommendedName>
</protein>
<name>A0A9D4G127_DREPO</name>
<evidence type="ECO:0008006" key="3">
    <source>
        <dbReference type="Google" id="ProtNLM"/>
    </source>
</evidence>
<evidence type="ECO:0000313" key="2">
    <source>
        <dbReference type="Proteomes" id="UP000828390"/>
    </source>
</evidence>